<dbReference type="EMBL" id="JBHULU010000017">
    <property type="protein sequence ID" value="MFD2514811.1"/>
    <property type="molecule type" value="Genomic_DNA"/>
</dbReference>
<evidence type="ECO:0000313" key="2">
    <source>
        <dbReference type="Proteomes" id="UP001597544"/>
    </source>
</evidence>
<protein>
    <submittedName>
        <fullName evidence="1">Uncharacterized protein</fullName>
    </submittedName>
</protein>
<dbReference type="RefSeq" id="WP_377508209.1">
    <property type="nucleotide sequence ID" value="NZ_JBHULU010000017.1"/>
</dbReference>
<organism evidence="1 2">
    <name type="scientific">Pontibacter locisalis</name>
    <dbReference type="NCBI Taxonomy" id="1719035"/>
    <lineage>
        <taxon>Bacteria</taxon>
        <taxon>Pseudomonadati</taxon>
        <taxon>Bacteroidota</taxon>
        <taxon>Cytophagia</taxon>
        <taxon>Cytophagales</taxon>
        <taxon>Hymenobacteraceae</taxon>
        <taxon>Pontibacter</taxon>
    </lineage>
</organism>
<comment type="caution">
    <text evidence="1">The sequence shown here is derived from an EMBL/GenBank/DDBJ whole genome shotgun (WGS) entry which is preliminary data.</text>
</comment>
<dbReference type="Proteomes" id="UP001597544">
    <property type="component" value="Unassembled WGS sequence"/>
</dbReference>
<gene>
    <name evidence="1" type="ORF">ACFSRY_13125</name>
</gene>
<name>A0ABW5IMH1_9BACT</name>
<accession>A0ABW5IMH1</accession>
<reference evidence="2" key="1">
    <citation type="journal article" date="2019" name="Int. J. Syst. Evol. Microbiol.">
        <title>The Global Catalogue of Microorganisms (GCM) 10K type strain sequencing project: providing services to taxonomists for standard genome sequencing and annotation.</title>
        <authorList>
            <consortium name="The Broad Institute Genomics Platform"/>
            <consortium name="The Broad Institute Genome Sequencing Center for Infectious Disease"/>
            <person name="Wu L."/>
            <person name="Ma J."/>
        </authorList>
    </citation>
    <scope>NUCLEOTIDE SEQUENCE [LARGE SCALE GENOMIC DNA]</scope>
    <source>
        <strain evidence="2">KCTC 42498</strain>
    </source>
</reference>
<proteinExistence type="predicted"/>
<sequence>MALSFSSNLARIRSNACEINARTGSAVRSPLTGAKAMSVVFGKAATAIASETGEIQLTRERPITYLMKN</sequence>
<evidence type="ECO:0000313" key="1">
    <source>
        <dbReference type="EMBL" id="MFD2514811.1"/>
    </source>
</evidence>
<keyword evidence="2" id="KW-1185">Reference proteome</keyword>